<sequence length="59" mass="6931">MVHFVVWVIEQRGQREQEDLVPYAQRVVRVMGAAVLSYQQDCKSRLRAPAPEVPRRFPH</sequence>
<comment type="caution">
    <text evidence="1">The sequence shown here is derived from an EMBL/GenBank/DDBJ whole genome shotgun (WGS) entry which is preliminary data.</text>
</comment>
<protein>
    <submittedName>
        <fullName evidence="1">Uncharacterized protein</fullName>
    </submittedName>
</protein>
<dbReference type="EMBL" id="SRLO01000369">
    <property type="protein sequence ID" value="TNN58861.1"/>
    <property type="molecule type" value="Genomic_DNA"/>
</dbReference>
<dbReference type="AlphaFoldDB" id="A0A4Z2GZV1"/>
<evidence type="ECO:0000313" key="1">
    <source>
        <dbReference type="EMBL" id="TNN58861.1"/>
    </source>
</evidence>
<gene>
    <name evidence="1" type="ORF">EYF80_030934</name>
</gene>
<keyword evidence="2" id="KW-1185">Reference proteome</keyword>
<evidence type="ECO:0000313" key="2">
    <source>
        <dbReference type="Proteomes" id="UP000314294"/>
    </source>
</evidence>
<reference evidence="1 2" key="1">
    <citation type="submission" date="2019-03" db="EMBL/GenBank/DDBJ databases">
        <title>First draft genome of Liparis tanakae, snailfish: a comprehensive survey of snailfish specific genes.</title>
        <authorList>
            <person name="Kim W."/>
            <person name="Song I."/>
            <person name="Jeong J.-H."/>
            <person name="Kim D."/>
            <person name="Kim S."/>
            <person name="Ryu S."/>
            <person name="Song J.Y."/>
            <person name="Lee S.K."/>
        </authorList>
    </citation>
    <scope>NUCLEOTIDE SEQUENCE [LARGE SCALE GENOMIC DNA]</scope>
    <source>
        <tissue evidence="1">Muscle</tissue>
    </source>
</reference>
<dbReference type="Proteomes" id="UP000314294">
    <property type="component" value="Unassembled WGS sequence"/>
</dbReference>
<organism evidence="1 2">
    <name type="scientific">Liparis tanakae</name>
    <name type="common">Tanaka's snailfish</name>
    <dbReference type="NCBI Taxonomy" id="230148"/>
    <lineage>
        <taxon>Eukaryota</taxon>
        <taxon>Metazoa</taxon>
        <taxon>Chordata</taxon>
        <taxon>Craniata</taxon>
        <taxon>Vertebrata</taxon>
        <taxon>Euteleostomi</taxon>
        <taxon>Actinopterygii</taxon>
        <taxon>Neopterygii</taxon>
        <taxon>Teleostei</taxon>
        <taxon>Neoteleostei</taxon>
        <taxon>Acanthomorphata</taxon>
        <taxon>Eupercaria</taxon>
        <taxon>Perciformes</taxon>
        <taxon>Cottioidei</taxon>
        <taxon>Cottales</taxon>
        <taxon>Liparidae</taxon>
        <taxon>Liparis</taxon>
    </lineage>
</organism>
<proteinExistence type="predicted"/>
<name>A0A4Z2GZV1_9TELE</name>
<accession>A0A4Z2GZV1</accession>